<dbReference type="AlphaFoldDB" id="Q2LW92"/>
<proteinExistence type="predicted"/>
<dbReference type="HOGENOM" id="CLU_2620770_0_0_7"/>
<dbReference type="InParanoid" id="Q2LW92"/>
<evidence type="ECO:0000313" key="2">
    <source>
        <dbReference type="Proteomes" id="UP000001933"/>
    </source>
</evidence>
<gene>
    <name evidence="1" type="ORF">SYN_01238</name>
</gene>
<dbReference type="STRING" id="56780.SYN_01238"/>
<keyword evidence="2" id="KW-1185">Reference proteome</keyword>
<dbReference type="EMBL" id="CP000252">
    <property type="protein sequence ID" value="ABC78348.1"/>
    <property type="molecule type" value="Genomic_DNA"/>
</dbReference>
<reference evidence="1 2" key="1">
    <citation type="journal article" date="2007" name="Proc. Natl. Acad. Sci. U.S.A.">
        <title>The genome of Syntrophus aciditrophicus: life at the thermodynamic limit of microbial growth.</title>
        <authorList>
            <person name="McInerney M.J."/>
            <person name="Rohlin L."/>
            <person name="Mouttaki H."/>
            <person name="Kim U."/>
            <person name="Krupp R.S."/>
            <person name="Rios-Hernandez L."/>
            <person name="Sieber J."/>
            <person name="Struchtemeyer C.G."/>
            <person name="Bhattacharyya A."/>
            <person name="Campbell J.W."/>
            <person name="Gunsalus R.P."/>
        </authorList>
    </citation>
    <scope>NUCLEOTIDE SEQUENCE [LARGE SCALE GENOMIC DNA]</scope>
    <source>
        <strain evidence="1 2">SB</strain>
    </source>
</reference>
<dbReference type="Proteomes" id="UP000001933">
    <property type="component" value="Chromosome"/>
</dbReference>
<dbReference type="KEGG" id="sat:SYN_01238"/>
<name>Q2LW92_SYNAS</name>
<organism evidence="1 2">
    <name type="scientific">Syntrophus aciditrophicus (strain SB)</name>
    <dbReference type="NCBI Taxonomy" id="56780"/>
    <lineage>
        <taxon>Bacteria</taxon>
        <taxon>Pseudomonadati</taxon>
        <taxon>Thermodesulfobacteriota</taxon>
        <taxon>Syntrophia</taxon>
        <taxon>Syntrophales</taxon>
        <taxon>Syntrophaceae</taxon>
        <taxon>Syntrophus</taxon>
    </lineage>
</organism>
<protein>
    <submittedName>
        <fullName evidence="1">Hypothetical cytosolic protein</fullName>
    </submittedName>
</protein>
<sequence length="78" mass="8636">MPISPLMSFRALDYMEADAIITAGKIKPGADREFLQLSSLDVIAAQIAVLFPGEQLQSKINQIILTIDSIYQFYLTTS</sequence>
<evidence type="ECO:0000313" key="1">
    <source>
        <dbReference type="EMBL" id="ABC78348.1"/>
    </source>
</evidence>
<accession>Q2LW92</accession>